<dbReference type="InterPro" id="IPR047859">
    <property type="entry name" value="Ribosomal_bL17_CS"/>
</dbReference>
<evidence type="ECO:0000256" key="4">
    <source>
        <dbReference type="HAMAP-Rule" id="MF_01368"/>
    </source>
</evidence>
<dbReference type="GO" id="GO:0022625">
    <property type="term" value="C:cytosolic large ribosomal subunit"/>
    <property type="evidence" value="ECO:0007669"/>
    <property type="project" value="TreeGrafter"/>
</dbReference>
<dbReference type="SUPFAM" id="SSF64263">
    <property type="entry name" value="Prokaryotic ribosomal protein L17"/>
    <property type="match status" value="1"/>
</dbReference>
<dbReference type="PANTHER" id="PTHR14413:SF16">
    <property type="entry name" value="LARGE RIBOSOMAL SUBUNIT PROTEIN BL17M"/>
    <property type="match status" value="1"/>
</dbReference>
<protein>
    <recommendedName>
        <fullName evidence="4">Large ribosomal subunit protein bL17</fullName>
    </recommendedName>
</protein>
<reference evidence="6 7" key="1">
    <citation type="journal article" date="2013" name="PLoS ONE">
        <title>Bacterial endosymbiosis in a chordate host: long-term co-evolution and conservation of secondary metabolism.</title>
        <authorList>
            <person name="Kwan J.C."/>
            <person name="Schmidt E.W."/>
        </authorList>
    </citation>
    <scope>NUCLEOTIDE SEQUENCE [LARGE SCALE GENOMIC DNA]</scope>
    <source>
        <strain evidence="7">L6</strain>
    </source>
</reference>
<dbReference type="Pfam" id="PF01196">
    <property type="entry name" value="Ribosomal_L17"/>
    <property type="match status" value="1"/>
</dbReference>
<dbReference type="EMBL" id="AXCJ01000005">
    <property type="protein sequence ID" value="ETO91301.1"/>
    <property type="molecule type" value="Genomic_DNA"/>
</dbReference>
<evidence type="ECO:0000256" key="1">
    <source>
        <dbReference type="ARBA" id="ARBA00008777"/>
    </source>
</evidence>
<sequence>MNHRKRLKKLNRTSSHRQCLLANMAMNVIKHRRIITTVAKAKALRPYLEKLVTRAREASLHDRRLLLKKLKHYDLVRSLVDDIAPNYVDRNGGYTRILKLSVARPGDKADRAMIEFV</sequence>
<evidence type="ECO:0000256" key="3">
    <source>
        <dbReference type="ARBA" id="ARBA00023274"/>
    </source>
</evidence>
<dbReference type="PANTHER" id="PTHR14413">
    <property type="entry name" value="RIBOSOMAL PROTEIN L17"/>
    <property type="match status" value="1"/>
</dbReference>
<organism evidence="6 7">
    <name type="scientific">Candidatus Xenolissoclinum pacificiensis L6</name>
    <dbReference type="NCBI Taxonomy" id="1401685"/>
    <lineage>
        <taxon>Bacteria</taxon>
        <taxon>Pseudomonadati</taxon>
        <taxon>Pseudomonadota</taxon>
        <taxon>Alphaproteobacteria</taxon>
        <taxon>Rickettsiales</taxon>
        <taxon>Anaplasmataceae</taxon>
        <taxon>Candidatus Xenolissoclinum</taxon>
    </lineage>
</organism>
<accession>W2UYV9</accession>
<proteinExistence type="inferred from homology"/>
<dbReference type="InterPro" id="IPR036373">
    <property type="entry name" value="Ribosomal_bL17_sf"/>
</dbReference>
<comment type="similarity">
    <text evidence="1 4 5">Belongs to the bacterial ribosomal protein bL17 family.</text>
</comment>
<keyword evidence="2 4" id="KW-0689">Ribosomal protein</keyword>
<comment type="subunit">
    <text evidence="4">Part of the 50S ribosomal subunit. Contacts protein L32.</text>
</comment>
<dbReference type="STRING" id="1401685.P857_210"/>
<dbReference type="InterPro" id="IPR000456">
    <property type="entry name" value="Ribosomal_bL17"/>
</dbReference>
<dbReference type="HAMAP" id="MF_01368">
    <property type="entry name" value="Ribosomal_bL17"/>
    <property type="match status" value="1"/>
</dbReference>
<evidence type="ECO:0000256" key="5">
    <source>
        <dbReference type="RuleBase" id="RU000660"/>
    </source>
</evidence>
<keyword evidence="7" id="KW-1185">Reference proteome</keyword>
<evidence type="ECO:0000313" key="7">
    <source>
        <dbReference type="Proteomes" id="UP000018951"/>
    </source>
</evidence>
<dbReference type="Gene3D" id="3.90.1030.10">
    <property type="entry name" value="Ribosomal protein L17"/>
    <property type="match status" value="1"/>
</dbReference>
<dbReference type="NCBIfam" id="TIGR00059">
    <property type="entry name" value="L17"/>
    <property type="match status" value="1"/>
</dbReference>
<dbReference type="PATRIC" id="fig|1401685.3.peg.499"/>
<dbReference type="GO" id="GO:0003735">
    <property type="term" value="F:structural constituent of ribosome"/>
    <property type="evidence" value="ECO:0007669"/>
    <property type="project" value="InterPro"/>
</dbReference>
<evidence type="ECO:0000313" key="6">
    <source>
        <dbReference type="EMBL" id="ETO91301.1"/>
    </source>
</evidence>
<dbReference type="Proteomes" id="UP000018951">
    <property type="component" value="Unassembled WGS sequence"/>
</dbReference>
<keyword evidence="3 4" id="KW-0687">Ribonucleoprotein</keyword>
<evidence type="ECO:0000256" key="2">
    <source>
        <dbReference type="ARBA" id="ARBA00022980"/>
    </source>
</evidence>
<dbReference type="GO" id="GO:0006412">
    <property type="term" value="P:translation"/>
    <property type="evidence" value="ECO:0007669"/>
    <property type="project" value="UniProtKB-UniRule"/>
</dbReference>
<gene>
    <name evidence="4 6" type="primary">rplQ</name>
    <name evidence="6" type="ORF">P857_210</name>
</gene>
<dbReference type="PROSITE" id="PS01167">
    <property type="entry name" value="RIBOSOMAL_L17"/>
    <property type="match status" value="1"/>
</dbReference>
<dbReference type="AlphaFoldDB" id="W2UYV9"/>
<name>W2UYV9_9RICK</name>
<comment type="caution">
    <text evidence="6">The sequence shown here is derived from an EMBL/GenBank/DDBJ whole genome shotgun (WGS) entry which is preliminary data.</text>
</comment>